<reference evidence="5" key="2">
    <citation type="submission" date="2021-09" db="EMBL/GenBank/DDBJ databases">
        <authorList>
            <person name="Gilroy R."/>
        </authorList>
    </citation>
    <scope>NUCLEOTIDE SEQUENCE</scope>
    <source>
        <strain evidence="5">ChiGjej5B5-7349</strain>
    </source>
</reference>
<reference evidence="5" key="1">
    <citation type="journal article" date="2021" name="PeerJ">
        <title>Extensive microbial diversity within the chicken gut microbiome revealed by metagenomics and culture.</title>
        <authorList>
            <person name="Gilroy R."/>
            <person name="Ravi A."/>
            <person name="Getino M."/>
            <person name="Pursley I."/>
            <person name="Horton D.L."/>
            <person name="Alikhan N.F."/>
            <person name="Baker D."/>
            <person name="Gharbi K."/>
            <person name="Hall N."/>
            <person name="Watson M."/>
            <person name="Adriaenssens E.M."/>
            <person name="Foster-Nyarko E."/>
            <person name="Jarju S."/>
            <person name="Secka A."/>
            <person name="Antonio M."/>
            <person name="Oren A."/>
            <person name="Chaudhuri R.R."/>
            <person name="La Ragione R."/>
            <person name="Hildebrand F."/>
            <person name="Pallen M.J."/>
        </authorList>
    </citation>
    <scope>NUCLEOTIDE SEQUENCE</scope>
    <source>
        <strain evidence="5">ChiGjej5B5-7349</strain>
    </source>
</reference>
<feature type="active site" description="Proton acceptor" evidence="2">
    <location>
        <position position="230"/>
    </location>
</feature>
<dbReference type="GO" id="GO:0008483">
    <property type="term" value="F:transaminase activity"/>
    <property type="evidence" value="ECO:0007669"/>
    <property type="project" value="UniProtKB-KW"/>
</dbReference>
<dbReference type="PANTHER" id="PTHR30244:SF34">
    <property type="entry name" value="DTDP-4-AMINO-4,6-DIDEOXYGALACTOSE TRANSAMINASE"/>
    <property type="match status" value="1"/>
</dbReference>
<dbReference type="Gene3D" id="3.40.640.10">
    <property type="entry name" value="Type I PLP-dependent aspartate aminotransferase-like (Major domain)"/>
    <property type="match status" value="1"/>
</dbReference>
<dbReference type="GO" id="GO:0000271">
    <property type="term" value="P:polysaccharide biosynthetic process"/>
    <property type="evidence" value="ECO:0007669"/>
    <property type="project" value="TreeGrafter"/>
</dbReference>
<evidence type="ECO:0000256" key="2">
    <source>
        <dbReference type="PIRSR" id="PIRSR000390-1"/>
    </source>
</evidence>
<dbReference type="Gene3D" id="3.90.1150.10">
    <property type="entry name" value="Aspartate Aminotransferase, domain 1"/>
    <property type="match status" value="1"/>
</dbReference>
<dbReference type="InterPro" id="IPR015424">
    <property type="entry name" value="PyrdxlP-dep_Trfase"/>
</dbReference>
<evidence type="ECO:0000256" key="1">
    <source>
        <dbReference type="ARBA" id="ARBA00001933"/>
    </source>
</evidence>
<comment type="similarity">
    <text evidence="4">Belongs to the DegT/DnrJ/EryC1 family.</text>
</comment>
<evidence type="ECO:0000313" key="5">
    <source>
        <dbReference type="EMBL" id="HJG81066.1"/>
    </source>
</evidence>
<dbReference type="CDD" id="cd00616">
    <property type="entry name" value="AHBA_syn"/>
    <property type="match status" value="1"/>
</dbReference>
<dbReference type="GO" id="GO:0030170">
    <property type="term" value="F:pyridoxal phosphate binding"/>
    <property type="evidence" value="ECO:0007669"/>
    <property type="project" value="TreeGrafter"/>
</dbReference>
<dbReference type="PIRSF" id="PIRSF000390">
    <property type="entry name" value="PLP_StrS"/>
    <property type="match status" value="1"/>
</dbReference>
<accession>A0A921MGK6</accession>
<evidence type="ECO:0000313" key="6">
    <source>
        <dbReference type="Proteomes" id="UP000784435"/>
    </source>
</evidence>
<dbReference type="AlphaFoldDB" id="A0A921MGK6"/>
<dbReference type="SUPFAM" id="SSF53383">
    <property type="entry name" value="PLP-dependent transferases"/>
    <property type="match status" value="1"/>
</dbReference>
<name>A0A921MGK6_9MICO</name>
<sequence>MNASTPTATQGLAPVLTGQSPGLSVAPASAAGPATVVPTEVASPVLLSGPDVGPLEEEYVLAAMRSGWIAPAGPDLDAFEAEVAQRVGVAHAVGLASGTAALHLGLLGLGVAPGDVVLTCTFTFAATVNAILYCGARPVFIDCDPDTGTLDPDLLEATLHDLRTGWERVGAIIPVDLFGKAADYSRITPIARAHGVPILADAAEALGASHAGRPAGAWGDAAAVSFNGNKIMTTSGGGMLLTNDALVAARARHLSAQARQPVAHYEHVEVGYNYRLSNLLAALGRAQLRRLDEMIAARHAIRHRYEALFAEVPGTRILGAAGADAHDNAWLTPLVVDPSLTGWDAHQLGAWLARDAIETRPLWKPMHLQPAYASAQAEVTGVAERLFDHGLALPSGSALTEAEIARVLDGIRGFLDAGEKRADAHG</sequence>
<comment type="cofactor">
    <cofactor evidence="1">
        <name>pyridoxal 5'-phosphate</name>
        <dbReference type="ChEBI" id="CHEBI:597326"/>
    </cofactor>
</comment>
<dbReference type="InterPro" id="IPR015421">
    <property type="entry name" value="PyrdxlP-dep_Trfase_major"/>
</dbReference>
<keyword evidence="3 4" id="KW-0663">Pyridoxal phosphate</keyword>
<proteinExistence type="inferred from homology"/>
<dbReference type="Pfam" id="PF01041">
    <property type="entry name" value="DegT_DnrJ_EryC1"/>
    <property type="match status" value="1"/>
</dbReference>
<keyword evidence="5" id="KW-0032">Aminotransferase</keyword>
<evidence type="ECO:0000256" key="3">
    <source>
        <dbReference type="PIRSR" id="PIRSR000390-2"/>
    </source>
</evidence>
<dbReference type="PANTHER" id="PTHR30244">
    <property type="entry name" value="TRANSAMINASE"/>
    <property type="match status" value="1"/>
</dbReference>
<dbReference type="InterPro" id="IPR015422">
    <property type="entry name" value="PyrdxlP-dep_Trfase_small"/>
</dbReference>
<feature type="modified residue" description="N6-(pyridoxal phosphate)lysine" evidence="3">
    <location>
        <position position="230"/>
    </location>
</feature>
<dbReference type="Proteomes" id="UP000784435">
    <property type="component" value="Unassembled WGS sequence"/>
</dbReference>
<dbReference type="InterPro" id="IPR000653">
    <property type="entry name" value="DegT/StrS_aminotransferase"/>
</dbReference>
<comment type="caution">
    <text evidence="5">The sequence shown here is derived from an EMBL/GenBank/DDBJ whole genome shotgun (WGS) entry which is preliminary data.</text>
</comment>
<keyword evidence="5" id="KW-0808">Transferase</keyword>
<protein>
    <submittedName>
        <fullName evidence="5">Aminotransferase class I/II-fold pyridoxal phosphate-dependent enzyme</fullName>
    </submittedName>
</protein>
<gene>
    <name evidence="5" type="ORF">K8V08_11720</name>
</gene>
<organism evidence="5 6">
    <name type="scientific">Brevibacterium senegalense</name>
    <dbReference type="NCBI Taxonomy" id="1033736"/>
    <lineage>
        <taxon>Bacteria</taxon>
        <taxon>Bacillati</taxon>
        <taxon>Actinomycetota</taxon>
        <taxon>Actinomycetes</taxon>
        <taxon>Micrococcales</taxon>
        <taxon>Brevibacteriaceae</taxon>
        <taxon>Brevibacterium</taxon>
    </lineage>
</organism>
<dbReference type="EMBL" id="DYUK01000256">
    <property type="protein sequence ID" value="HJG81066.1"/>
    <property type="molecule type" value="Genomic_DNA"/>
</dbReference>
<evidence type="ECO:0000256" key="4">
    <source>
        <dbReference type="RuleBase" id="RU004508"/>
    </source>
</evidence>